<dbReference type="EMBL" id="CAJVQC010061306">
    <property type="protein sequence ID" value="CAG8801637.1"/>
    <property type="molecule type" value="Genomic_DNA"/>
</dbReference>
<dbReference type="Proteomes" id="UP000789920">
    <property type="component" value="Unassembled WGS sequence"/>
</dbReference>
<gene>
    <name evidence="1" type="ORF">RPERSI_LOCUS21152</name>
</gene>
<sequence length="55" mass="6464">NNKAYPFDFEGNWDDYLINDPVYFWNNFQIEVPELSIFAAHIMSIPPTSAECECF</sequence>
<feature type="non-terminal residue" evidence="1">
    <location>
        <position position="1"/>
    </location>
</feature>
<feature type="non-terminal residue" evidence="1">
    <location>
        <position position="55"/>
    </location>
</feature>
<reference evidence="1" key="1">
    <citation type="submission" date="2021-06" db="EMBL/GenBank/DDBJ databases">
        <authorList>
            <person name="Kallberg Y."/>
            <person name="Tangrot J."/>
            <person name="Rosling A."/>
        </authorList>
    </citation>
    <scope>NUCLEOTIDE SEQUENCE</scope>
    <source>
        <strain evidence="1">MA461A</strain>
    </source>
</reference>
<proteinExistence type="predicted"/>
<name>A0ACA9RMW2_9GLOM</name>
<protein>
    <submittedName>
        <fullName evidence="1">23010_t:CDS:1</fullName>
    </submittedName>
</protein>
<evidence type="ECO:0000313" key="1">
    <source>
        <dbReference type="EMBL" id="CAG8801637.1"/>
    </source>
</evidence>
<evidence type="ECO:0000313" key="2">
    <source>
        <dbReference type="Proteomes" id="UP000789920"/>
    </source>
</evidence>
<keyword evidence="2" id="KW-1185">Reference proteome</keyword>
<comment type="caution">
    <text evidence="1">The sequence shown here is derived from an EMBL/GenBank/DDBJ whole genome shotgun (WGS) entry which is preliminary data.</text>
</comment>
<organism evidence="1 2">
    <name type="scientific">Racocetra persica</name>
    <dbReference type="NCBI Taxonomy" id="160502"/>
    <lineage>
        <taxon>Eukaryota</taxon>
        <taxon>Fungi</taxon>
        <taxon>Fungi incertae sedis</taxon>
        <taxon>Mucoromycota</taxon>
        <taxon>Glomeromycotina</taxon>
        <taxon>Glomeromycetes</taxon>
        <taxon>Diversisporales</taxon>
        <taxon>Gigasporaceae</taxon>
        <taxon>Racocetra</taxon>
    </lineage>
</organism>
<accession>A0ACA9RMW2</accession>